<dbReference type="EMBL" id="KV491392">
    <property type="protein sequence ID" value="OCT55429.1"/>
    <property type="molecule type" value="Genomic_DNA"/>
</dbReference>
<gene>
    <name evidence="1" type="ORF">XELAEV_18002160mg</name>
</gene>
<reference evidence="1" key="1">
    <citation type="submission" date="2016-05" db="EMBL/GenBank/DDBJ databases">
        <title>WGS assembly of Xenopus laevis.</title>
        <authorList>
            <person name="Session A."/>
            <person name="Uno Y."/>
            <person name="Kwon T."/>
            <person name="Chapman J."/>
            <person name="Toyoda A."/>
            <person name="Takahashi S."/>
            <person name="Fukui A."/>
            <person name="Hikosaka A."/>
            <person name="Putnam N."/>
            <person name="Stites J."/>
            <person name="Van Heeringen S."/>
            <person name="Quigley I."/>
            <person name="Heinz S."/>
            <person name="Hellsten U."/>
            <person name="Lyons J."/>
            <person name="Suzuki A."/>
            <person name="Kondo M."/>
            <person name="Ogino H."/>
            <person name="Ochi H."/>
            <person name="Bogdanovic O."/>
            <person name="Lister R."/>
            <person name="Georgiou G."/>
            <person name="Paranjpe S."/>
            <person name="Van Kruijsbergen I."/>
            <person name="Mozaffari S."/>
            <person name="Shu S."/>
            <person name="Schmutz J."/>
            <person name="Jenkins J."/>
            <person name="Grimwood J."/>
            <person name="Carlson J."/>
            <person name="Mitros T."/>
            <person name="Simakov O."/>
            <person name="Heald R."/>
            <person name="Miller K."/>
            <person name="Haudenschild C."/>
            <person name="Kuroki Y."/>
            <person name="Tanaka T."/>
            <person name="Michiue T."/>
            <person name="Watanabe M."/>
            <person name="Kinoshita T."/>
            <person name="Ohta Y."/>
            <person name="Mawaribuchi S."/>
            <person name="Suzuki Y."/>
            <person name="Haramoto Y."/>
            <person name="Yamamoto T."/>
            <person name="Takagi C."/>
            <person name="Kitzman J."/>
            <person name="Shendure J."/>
            <person name="Nakayama T."/>
            <person name="Izutsu Y."/>
            <person name="Robert J."/>
            <person name="Dichmann D."/>
            <person name="Flajnik M."/>
            <person name="Houston D."/>
            <person name="Marcotte E."/>
            <person name="Wallingford J."/>
            <person name="Ito Y."/>
            <person name="Asashima M."/>
            <person name="Ueno N."/>
            <person name="Matsuda Y."/>
            <person name="Jan Veenstra G."/>
            <person name="Fujiyama A."/>
            <person name="Harland R."/>
            <person name="Taira M."/>
            <person name="Rokhsar D.S."/>
        </authorList>
    </citation>
    <scope>NUCLEOTIDE SEQUENCE</scope>
    <source>
        <strain evidence="1">J</strain>
        <tissue evidence="1">Blood</tissue>
    </source>
</reference>
<sequence length="80" mass="9061">MLCHCLVAQDGIEWDAPRDVTNHLLSLVDAKFEGDSPRKLVSIVIAVDICCVGATFHKQVLVLRHVMELDRHQWLRVVSL</sequence>
<dbReference type="Proteomes" id="UP000694892">
    <property type="component" value="Unassembled WGS sequence"/>
</dbReference>
<proteinExistence type="predicted"/>
<accession>A0A974GYE4</accession>
<name>A0A974GYE4_XENLA</name>
<organism evidence="1">
    <name type="scientific">Xenopus laevis</name>
    <name type="common">African clawed frog</name>
    <dbReference type="NCBI Taxonomy" id="8355"/>
    <lineage>
        <taxon>Eukaryota</taxon>
        <taxon>Metazoa</taxon>
        <taxon>Chordata</taxon>
        <taxon>Craniata</taxon>
        <taxon>Vertebrata</taxon>
        <taxon>Euteleostomi</taxon>
        <taxon>Amphibia</taxon>
        <taxon>Batrachia</taxon>
        <taxon>Anura</taxon>
        <taxon>Pipoidea</taxon>
        <taxon>Pipidae</taxon>
        <taxon>Xenopodinae</taxon>
        <taxon>Xenopus</taxon>
        <taxon>Xenopus</taxon>
    </lineage>
</organism>
<protein>
    <submittedName>
        <fullName evidence="1">Uncharacterized protein</fullName>
    </submittedName>
</protein>
<evidence type="ECO:0000313" key="1">
    <source>
        <dbReference type="EMBL" id="OCT55429.1"/>
    </source>
</evidence>
<dbReference type="AlphaFoldDB" id="A0A974GYE4"/>